<reference evidence="2 3" key="1">
    <citation type="submission" date="2019-09" db="EMBL/GenBank/DDBJ databases">
        <title>A chromosome-level genome assembly of the Chinese tupelo Nyssa sinensis.</title>
        <authorList>
            <person name="Yang X."/>
            <person name="Kang M."/>
            <person name="Yang Y."/>
            <person name="Xiong H."/>
            <person name="Wang M."/>
            <person name="Zhang Z."/>
            <person name="Wang Z."/>
            <person name="Wu H."/>
            <person name="Ma T."/>
            <person name="Liu J."/>
            <person name="Xi Z."/>
        </authorList>
    </citation>
    <scope>NUCLEOTIDE SEQUENCE [LARGE SCALE GENOMIC DNA]</scope>
    <source>
        <strain evidence="2">J267</strain>
        <tissue evidence="2">Leaf</tissue>
    </source>
</reference>
<feature type="compositionally biased region" description="Basic and acidic residues" evidence="1">
    <location>
        <begin position="138"/>
        <end position="150"/>
    </location>
</feature>
<dbReference type="Pfam" id="PF14223">
    <property type="entry name" value="Retrotran_gag_2"/>
    <property type="match status" value="1"/>
</dbReference>
<feature type="compositionally biased region" description="Basic and acidic residues" evidence="1">
    <location>
        <begin position="83"/>
        <end position="96"/>
    </location>
</feature>
<evidence type="ECO:0000256" key="1">
    <source>
        <dbReference type="SAM" id="MobiDB-lite"/>
    </source>
</evidence>
<proteinExistence type="predicted"/>
<name>A0A5J4ZQX8_9ASTE</name>
<protein>
    <submittedName>
        <fullName evidence="2">Uncharacterized protein</fullName>
    </submittedName>
</protein>
<dbReference type="PANTHER" id="PTHR35317">
    <property type="entry name" value="OS04G0629600 PROTEIN"/>
    <property type="match status" value="1"/>
</dbReference>
<dbReference type="Proteomes" id="UP000325577">
    <property type="component" value="Linkage Group LG5"/>
</dbReference>
<feature type="region of interest" description="Disordered" evidence="1">
    <location>
        <begin position="83"/>
        <end position="150"/>
    </location>
</feature>
<sequence>MKVGESMNEYFARTLVVVNKLGVNKGMINVVAAIEKIVRSMTPKFDYVVCSIEESNDLDALTIDELQSSLLVHEQRMKAHVVEEQALKGDNDKELDAATGNGDEAETNEHSSIEESETNGSNGSNEGNSSSLGEDPSLESREQRSRRQLN</sequence>
<accession>A0A5J4ZQX8</accession>
<feature type="compositionally biased region" description="Low complexity" evidence="1">
    <location>
        <begin position="118"/>
        <end position="134"/>
    </location>
</feature>
<evidence type="ECO:0000313" key="2">
    <source>
        <dbReference type="EMBL" id="KAA8521233.1"/>
    </source>
</evidence>
<gene>
    <name evidence="2" type="ORF">F0562_011930</name>
</gene>
<keyword evidence="3" id="KW-1185">Reference proteome</keyword>
<dbReference type="OrthoDB" id="2013098at2759"/>
<evidence type="ECO:0000313" key="3">
    <source>
        <dbReference type="Proteomes" id="UP000325577"/>
    </source>
</evidence>
<dbReference type="PANTHER" id="PTHR35317:SF27">
    <property type="entry name" value="RETROVIRUS-RELATED POL POLYPROTEIN FROM TRANSPOSON TNT 1-94"/>
    <property type="match status" value="1"/>
</dbReference>
<dbReference type="AlphaFoldDB" id="A0A5J4ZQX8"/>
<dbReference type="EMBL" id="CM018048">
    <property type="protein sequence ID" value="KAA8521233.1"/>
    <property type="molecule type" value="Genomic_DNA"/>
</dbReference>
<organism evidence="2 3">
    <name type="scientific">Nyssa sinensis</name>
    <dbReference type="NCBI Taxonomy" id="561372"/>
    <lineage>
        <taxon>Eukaryota</taxon>
        <taxon>Viridiplantae</taxon>
        <taxon>Streptophyta</taxon>
        <taxon>Embryophyta</taxon>
        <taxon>Tracheophyta</taxon>
        <taxon>Spermatophyta</taxon>
        <taxon>Magnoliopsida</taxon>
        <taxon>eudicotyledons</taxon>
        <taxon>Gunneridae</taxon>
        <taxon>Pentapetalae</taxon>
        <taxon>asterids</taxon>
        <taxon>Cornales</taxon>
        <taxon>Nyssaceae</taxon>
        <taxon>Nyssa</taxon>
    </lineage>
</organism>